<name>A0A0C2EHF0_9BACT</name>
<dbReference type="InterPro" id="IPR016040">
    <property type="entry name" value="NAD(P)-bd_dom"/>
</dbReference>
<dbReference type="AlphaFoldDB" id="A0A0C2EHF0"/>
<evidence type="ECO:0000313" key="2">
    <source>
        <dbReference type="EMBL" id="KIH78093.1"/>
    </source>
</evidence>
<keyword evidence="3" id="KW-1185">Reference proteome</keyword>
<dbReference type="RefSeq" id="WP_040096884.1">
    <property type="nucleotide sequence ID" value="NZ_JWJD01000001.1"/>
</dbReference>
<accession>A0A0C2EHF0</accession>
<dbReference type="Proteomes" id="UP000035068">
    <property type="component" value="Unassembled WGS sequence"/>
</dbReference>
<feature type="domain" description="NAD(P)-binding" evidence="1">
    <location>
        <begin position="11"/>
        <end position="158"/>
    </location>
</feature>
<dbReference type="Gene3D" id="3.40.50.720">
    <property type="entry name" value="NAD(P)-binding Rossmann-like Domain"/>
    <property type="match status" value="1"/>
</dbReference>
<gene>
    <name evidence="2" type="ORF">GFER_05795</name>
</gene>
<comment type="caution">
    <text evidence="2">The sequence shown here is derived from an EMBL/GenBank/DDBJ whole genome shotgun (WGS) entry which is preliminary data.</text>
</comment>
<dbReference type="PANTHER" id="PTHR12126">
    <property type="entry name" value="NADH-UBIQUINONE OXIDOREDUCTASE 39 KDA SUBUNIT-RELATED"/>
    <property type="match status" value="1"/>
</dbReference>
<protein>
    <recommendedName>
        <fullName evidence="1">NAD(P)-binding domain-containing protein</fullName>
    </recommendedName>
</protein>
<dbReference type="Pfam" id="PF13460">
    <property type="entry name" value="NAD_binding_10"/>
    <property type="match status" value="1"/>
</dbReference>
<dbReference type="SUPFAM" id="SSF51735">
    <property type="entry name" value="NAD(P)-binding Rossmann-fold domains"/>
    <property type="match status" value="1"/>
</dbReference>
<organism evidence="2 3">
    <name type="scientific">Geoalkalibacter ferrihydriticus DSM 17813</name>
    <dbReference type="NCBI Taxonomy" id="1121915"/>
    <lineage>
        <taxon>Bacteria</taxon>
        <taxon>Pseudomonadati</taxon>
        <taxon>Thermodesulfobacteriota</taxon>
        <taxon>Desulfuromonadia</taxon>
        <taxon>Desulfuromonadales</taxon>
        <taxon>Geoalkalibacteraceae</taxon>
        <taxon>Geoalkalibacter</taxon>
    </lineage>
</organism>
<evidence type="ECO:0000259" key="1">
    <source>
        <dbReference type="Pfam" id="PF13460"/>
    </source>
</evidence>
<reference evidence="2 3" key="1">
    <citation type="submission" date="2014-12" db="EMBL/GenBank/DDBJ databases">
        <title>Genomes of Geoalkalibacter ferrihydriticus and Geoalkalibacter subterraneus, two haloalkaliphilic metal-reducing members of the Geobacteraceae.</title>
        <authorList>
            <person name="Badalamenti J.P."/>
            <person name="Torres C.I."/>
            <person name="Krajmalnik-Brown R."/>
            <person name="Bond D.R."/>
        </authorList>
    </citation>
    <scope>NUCLEOTIDE SEQUENCE [LARGE SCALE GENOMIC DNA]</scope>
    <source>
        <strain evidence="2 3">DSM 17813</strain>
    </source>
</reference>
<proteinExistence type="predicted"/>
<dbReference type="GO" id="GO:0044877">
    <property type="term" value="F:protein-containing complex binding"/>
    <property type="evidence" value="ECO:0007669"/>
    <property type="project" value="TreeGrafter"/>
</dbReference>
<dbReference type="EMBL" id="JWJD01000001">
    <property type="protein sequence ID" value="KIH78093.1"/>
    <property type="molecule type" value="Genomic_DNA"/>
</dbReference>
<dbReference type="PANTHER" id="PTHR12126:SF11">
    <property type="entry name" value="NADH DEHYDROGENASE [UBIQUINONE] 1 ALPHA SUBCOMPLEX SUBUNIT 9, MITOCHONDRIAL"/>
    <property type="match status" value="1"/>
</dbReference>
<dbReference type="InterPro" id="IPR051207">
    <property type="entry name" value="ComplexI_NDUFA9_subunit"/>
</dbReference>
<evidence type="ECO:0000313" key="3">
    <source>
        <dbReference type="Proteomes" id="UP000035068"/>
    </source>
</evidence>
<dbReference type="InterPro" id="IPR036291">
    <property type="entry name" value="NAD(P)-bd_dom_sf"/>
</dbReference>
<sequence>MEEKAKVFVAGATGFIGRRLVPALLERGFPVRCLSRRMTRALPEGTEILKGDLLQAQTLDGVLADVDTAYYLVHSMGEKGRFAEKERISAQNFAAAAQQAGVRRVIYLSGLGEGEETLSAHLSSRSKVADILQAAPFKTTTLRSGVILGEGGTSYEIIRFLVRTSIVLPTKDWLHARCQPLAVDDAIHYLVGCLENEQTAGRTFDIGGPEIMTYYDLMETFADEMKIPHLNAPVPFFMPKVLAGWIAMMTPVNAGVARALLEGVHLDVLCRDDSIRELLPFELTPCREAIRKALAERAARLKAGRSFSEA</sequence>